<dbReference type="RefSeq" id="WP_000517885.1">
    <property type="nucleotide sequence ID" value="NC_024983.1"/>
</dbReference>
<keyword evidence="5 12" id="KW-0067">ATP-binding</keyword>
<dbReference type="SUPFAM" id="SSF52540">
    <property type="entry name" value="P-loop containing nucleoside triphosphate hydrolases"/>
    <property type="match status" value="1"/>
</dbReference>
<dbReference type="AlphaFoldDB" id="A0A077W5R8"/>
<dbReference type="PROSITE" id="PS51198">
    <property type="entry name" value="UVRD_HELICASE_ATP_BIND"/>
    <property type="match status" value="1"/>
</dbReference>
<evidence type="ECO:0000313" key="17">
    <source>
        <dbReference type="EMBL" id="HAB3533083.1"/>
    </source>
</evidence>
<evidence type="ECO:0000256" key="2">
    <source>
        <dbReference type="ARBA" id="ARBA00022741"/>
    </source>
</evidence>
<dbReference type="EMBL" id="DAAGLI010000039">
    <property type="protein sequence ID" value="HAB3533083.1"/>
    <property type="molecule type" value="Genomic_DNA"/>
</dbReference>
<evidence type="ECO:0000256" key="1">
    <source>
        <dbReference type="ARBA" id="ARBA00009922"/>
    </source>
</evidence>
<evidence type="ECO:0000256" key="10">
    <source>
        <dbReference type="ARBA" id="ARBA00034923"/>
    </source>
</evidence>
<sequence length="594" mass="67340">MGKPTEEQRPVIENASANNMVIAAPGSGKSFTMIEAVISILKKYPYARIGMVTFTRAATNALAAKLQKRLSKKDLDRVLVDTFHGLVKKQLDMIRWPGKMLIGPAQRSVIHRALKESGVTMKFAEAEFVIDAIGREMDTDVISVRHNRQQIHLFNTYQALCQKDHVADLNALSKFVVGQMHSGKMRTLDLTHLIVDEVQDTDSIQFSWIALHTRAGVYTSIVGDDDQAIYSFRSSGGVKIFQQFEKHFRPNIFYLNTCFRCEPEILEVAGALIGKNVYRYAKELRSAKKGGGKVTFRSYVDMEEQIQGILSLINQDPHGWAILSRNNAHLDELESLIEQPVIRYGGKSFWDEKETSDVLSLMAFFRQSNDPRLMKRVLALFGEQESVLDEVALSMRGRKVTFGDLAIPEDSSLETKTLHSNFVRFTQESSDKVEIAKRFANLTKWMESSSIKMRSNKGTATLTKIALDTCKQWAEKTGWMNMINRAAAMSLGPRKKDEEYSPEKVVLSTLHGSKGLEWNKVIIMSCNADQIPSKRSVGEEAIEEERRLLYVGFTRAEKQLFVMWYGDPSFFLRECSEEKIKEAANIRISPLYTE</sequence>
<keyword evidence="3 12" id="KW-0378">Hydrolase</keyword>
<name>A0A077W5R8_SALTM</name>
<proteinExistence type="inferred from homology"/>
<protein>
    <recommendedName>
        <fullName evidence="9">DNA 3'-5' helicase</fullName>
        <ecNumber evidence="9">5.6.2.4</ecNumber>
    </recommendedName>
    <alternativeName>
        <fullName evidence="10">DNA 3'-5' helicase II</fullName>
    </alternativeName>
</protein>
<dbReference type="Pfam" id="PF00580">
    <property type="entry name" value="UvrD-helicase"/>
    <property type="match status" value="2"/>
</dbReference>
<evidence type="ECO:0000256" key="6">
    <source>
        <dbReference type="ARBA" id="ARBA00023125"/>
    </source>
</evidence>
<keyword evidence="6" id="KW-0238">DNA-binding</keyword>
<evidence type="ECO:0000256" key="3">
    <source>
        <dbReference type="ARBA" id="ARBA00022801"/>
    </source>
</evidence>
<dbReference type="InterPro" id="IPR014017">
    <property type="entry name" value="DNA_helicase_UvrD-like_C"/>
</dbReference>
<evidence type="ECO:0000256" key="5">
    <source>
        <dbReference type="ARBA" id="ARBA00022840"/>
    </source>
</evidence>
<dbReference type="PANTHER" id="PTHR11070">
    <property type="entry name" value="UVRD / RECB / PCRA DNA HELICASE FAMILY MEMBER"/>
    <property type="match status" value="1"/>
</dbReference>
<dbReference type="Gene3D" id="1.10.10.160">
    <property type="match status" value="1"/>
</dbReference>
<evidence type="ECO:0000259" key="13">
    <source>
        <dbReference type="PROSITE" id="PS51198"/>
    </source>
</evidence>
<feature type="domain" description="UvrD-like helicase C-terminal" evidence="14">
    <location>
        <begin position="263"/>
        <end position="515"/>
    </location>
</feature>
<dbReference type="Gene3D" id="3.40.50.300">
    <property type="entry name" value="P-loop containing nucleotide triphosphate hydrolases"/>
    <property type="match status" value="2"/>
</dbReference>
<dbReference type="EC" id="5.6.2.4" evidence="9"/>
<evidence type="ECO:0000259" key="14">
    <source>
        <dbReference type="PROSITE" id="PS51217"/>
    </source>
</evidence>
<dbReference type="GO" id="GO:0003677">
    <property type="term" value="F:DNA binding"/>
    <property type="evidence" value="ECO:0007669"/>
    <property type="project" value="UniProtKB-KW"/>
</dbReference>
<organism evidence="17">
    <name type="scientific">Salmonella typhimurium</name>
    <dbReference type="NCBI Taxonomy" id="90371"/>
    <lineage>
        <taxon>Bacteria</taxon>
        <taxon>Pseudomonadati</taxon>
        <taxon>Pseudomonadota</taxon>
        <taxon>Gammaproteobacteria</taxon>
        <taxon>Enterobacterales</taxon>
        <taxon>Enterobacteriaceae</taxon>
        <taxon>Salmonella</taxon>
    </lineage>
</organism>
<evidence type="ECO:0000313" key="15">
    <source>
        <dbReference type="EMBL" id="APA22688.1"/>
    </source>
</evidence>
<keyword evidence="2 12" id="KW-0547">Nucleotide-binding</keyword>
<keyword evidence="4 12" id="KW-0347">Helicase</keyword>
<dbReference type="InterPro" id="IPR027417">
    <property type="entry name" value="P-loop_NTPase"/>
</dbReference>
<evidence type="ECO:0000256" key="7">
    <source>
        <dbReference type="ARBA" id="ARBA00023235"/>
    </source>
</evidence>
<dbReference type="GO" id="GO:0005524">
    <property type="term" value="F:ATP binding"/>
    <property type="evidence" value="ECO:0007669"/>
    <property type="project" value="UniProtKB-UniRule"/>
</dbReference>
<dbReference type="PROSITE" id="PS51217">
    <property type="entry name" value="UVRD_HELICASE_CTER"/>
    <property type="match status" value="1"/>
</dbReference>
<reference evidence="16" key="3">
    <citation type="submission" date="2018-07" db="EMBL/GenBank/DDBJ databases">
        <authorList>
            <person name="Ashton P.M."/>
            <person name="Dallman T."/>
            <person name="Nair S."/>
            <person name="De Pinna E."/>
            <person name="Peters T."/>
            <person name="Grant K."/>
        </authorList>
    </citation>
    <scope>NUCLEOTIDE SEQUENCE</scope>
    <source>
        <strain evidence="16">116039</strain>
    </source>
</reference>
<keyword evidence="7" id="KW-0413">Isomerase</keyword>
<dbReference type="GO" id="GO:0016787">
    <property type="term" value="F:hydrolase activity"/>
    <property type="evidence" value="ECO:0007669"/>
    <property type="project" value="UniProtKB-UniRule"/>
</dbReference>
<dbReference type="InterPro" id="IPR014016">
    <property type="entry name" value="UvrD-like_ATP-bd"/>
</dbReference>
<reference evidence="17" key="4">
    <citation type="submission" date="2019-06" db="EMBL/GenBank/DDBJ databases">
        <authorList>
            <consortium name="NCBI Pathogen Detection Project"/>
        </authorList>
    </citation>
    <scope>NUCLEOTIDE SEQUENCE</scope>
    <source>
        <strain evidence="17">Salmonella enterica</strain>
    </source>
</reference>
<dbReference type="Pfam" id="PF13361">
    <property type="entry name" value="UvrD_C"/>
    <property type="match status" value="1"/>
</dbReference>
<dbReference type="InterPro" id="IPR013986">
    <property type="entry name" value="DExx_box_DNA_helicase_dom_sf"/>
</dbReference>
<dbReference type="InterPro" id="IPR000212">
    <property type="entry name" value="DNA_helicase_UvrD/REP"/>
</dbReference>
<evidence type="ECO:0000256" key="4">
    <source>
        <dbReference type="ARBA" id="ARBA00022806"/>
    </source>
</evidence>
<comment type="catalytic activity">
    <reaction evidence="11">
        <text>ATP + H2O = ADP + phosphate + H(+)</text>
        <dbReference type="Rhea" id="RHEA:13065"/>
        <dbReference type="ChEBI" id="CHEBI:15377"/>
        <dbReference type="ChEBI" id="CHEBI:15378"/>
        <dbReference type="ChEBI" id="CHEBI:30616"/>
        <dbReference type="ChEBI" id="CHEBI:43474"/>
        <dbReference type="ChEBI" id="CHEBI:456216"/>
        <dbReference type="EC" id="5.6.2.4"/>
    </reaction>
</comment>
<feature type="binding site" evidence="12">
    <location>
        <begin position="23"/>
        <end position="30"/>
    </location>
    <ligand>
        <name>ATP</name>
        <dbReference type="ChEBI" id="CHEBI:30616"/>
    </ligand>
</feature>
<reference evidence="15" key="1">
    <citation type="journal article" date="2016" name="Sci. Rep.">
        <title>Isolation and plasmid characterization of carbapenemase (IMP-4) producing Salmonella enterica Typhimurium from cats.</title>
        <authorList>
            <person name="Abraham S."/>
            <person name="O'Dea M."/>
            <person name="Trott D.J."/>
            <person name="Abraham R.J."/>
            <person name="Hughes D."/>
            <person name="Pang S."/>
            <person name="McKew G."/>
            <person name="Cheong E.Y."/>
            <person name="Merlino J."/>
            <person name="Saputra S."/>
            <person name="Malik R."/>
            <person name="Gottlieb T."/>
        </authorList>
    </citation>
    <scope>NUCLEOTIDE SEQUENCE</scope>
    <source>
        <strain evidence="15">MU1</strain>
        <plasmid evidence="15">pIMP4-SEM1</plasmid>
    </source>
</reference>
<dbReference type="Gene3D" id="1.10.486.10">
    <property type="entry name" value="PCRA, domain 4"/>
    <property type="match status" value="1"/>
</dbReference>
<evidence type="ECO:0000313" key="16">
    <source>
        <dbReference type="EMBL" id="EDA7614484.1"/>
    </source>
</evidence>
<comment type="catalytic activity">
    <reaction evidence="8">
        <text>Couples ATP hydrolysis with the unwinding of duplex DNA by translocating in the 3'-5' direction.</text>
        <dbReference type="EC" id="5.6.2.4"/>
    </reaction>
</comment>
<evidence type="ECO:0000256" key="8">
    <source>
        <dbReference type="ARBA" id="ARBA00034617"/>
    </source>
</evidence>
<evidence type="ECO:0000256" key="12">
    <source>
        <dbReference type="PROSITE-ProRule" id="PRU00560"/>
    </source>
</evidence>
<feature type="domain" description="UvrD-like helicase ATP-binding" evidence="13">
    <location>
        <begin position="2"/>
        <end position="262"/>
    </location>
</feature>
<dbReference type="GO" id="GO:0043138">
    <property type="term" value="F:3'-5' DNA helicase activity"/>
    <property type="evidence" value="ECO:0007669"/>
    <property type="project" value="UniProtKB-EC"/>
</dbReference>
<keyword evidence="15" id="KW-0614">Plasmid</keyword>
<evidence type="ECO:0000256" key="9">
    <source>
        <dbReference type="ARBA" id="ARBA00034808"/>
    </source>
</evidence>
<dbReference type="EMBL" id="KX810825">
    <property type="protein sequence ID" value="APA22688.1"/>
    <property type="molecule type" value="Genomic_DNA"/>
</dbReference>
<gene>
    <name evidence="16" type="ORF">A3V89_17105</name>
    <name evidence="17" type="ORF">GJE27_25230</name>
</gene>
<reference evidence="17" key="2">
    <citation type="journal article" date="2018" name="Genome Biol.">
        <title>SKESA: strategic k-mer extension for scrupulous assemblies.</title>
        <authorList>
            <person name="Souvorov A."/>
            <person name="Agarwala R."/>
            <person name="Lipman D.J."/>
        </authorList>
    </citation>
    <scope>NUCLEOTIDE SEQUENCE</scope>
    <source>
        <strain evidence="17">Salmonella enterica</strain>
    </source>
</reference>
<dbReference type="PANTHER" id="PTHR11070:SF2">
    <property type="entry name" value="ATP-DEPENDENT DNA HELICASE SRS2"/>
    <property type="match status" value="1"/>
</dbReference>
<evidence type="ECO:0000256" key="11">
    <source>
        <dbReference type="ARBA" id="ARBA00048988"/>
    </source>
</evidence>
<dbReference type="EMBL" id="AALLDS010000024">
    <property type="protein sequence ID" value="EDA7614484.1"/>
    <property type="molecule type" value="Genomic_DNA"/>
</dbReference>
<dbReference type="GO" id="GO:0000725">
    <property type="term" value="P:recombinational repair"/>
    <property type="evidence" value="ECO:0007669"/>
    <property type="project" value="TreeGrafter"/>
</dbReference>
<geneLocation type="plasmid" evidence="15">
    <name>pIMP4-SEM1</name>
</geneLocation>
<accession>A0A077W5R8</accession>
<comment type="similarity">
    <text evidence="1">Belongs to the helicase family. UvrD subfamily.</text>
</comment>